<feature type="region of interest" description="Disordered" evidence="1">
    <location>
        <begin position="63"/>
        <end position="95"/>
    </location>
</feature>
<dbReference type="AlphaFoldDB" id="A0A1V4IR79"/>
<accession>A0A1V4IR79</accession>
<dbReference type="Gene3D" id="1.10.287.1490">
    <property type="match status" value="1"/>
</dbReference>
<evidence type="ECO:0000256" key="1">
    <source>
        <dbReference type="SAM" id="MobiDB-lite"/>
    </source>
</evidence>
<reference evidence="2 3" key="1">
    <citation type="submission" date="2017-03" db="EMBL/GenBank/DDBJ databases">
        <title>Genome sequence of Clostridium oryzae DSM 28571.</title>
        <authorList>
            <person name="Poehlein A."/>
            <person name="Daniel R."/>
        </authorList>
    </citation>
    <scope>NUCLEOTIDE SEQUENCE [LARGE SCALE GENOMIC DNA]</scope>
    <source>
        <strain evidence="2 3">DSM 28571</strain>
    </source>
</reference>
<name>A0A1V4IR79_9CLOT</name>
<feature type="region of interest" description="Disordered" evidence="1">
    <location>
        <begin position="24"/>
        <end position="47"/>
    </location>
</feature>
<evidence type="ECO:0000313" key="2">
    <source>
        <dbReference type="EMBL" id="OPJ62528.1"/>
    </source>
</evidence>
<feature type="compositionally biased region" description="Polar residues" evidence="1">
    <location>
        <begin position="36"/>
        <end position="47"/>
    </location>
</feature>
<keyword evidence="3" id="KW-1185">Reference proteome</keyword>
<evidence type="ECO:0000313" key="3">
    <source>
        <dbReference type="Proteomes" id="UP000190080"/>
    </source>
</evidence>
<comment type="caution">
    <text evidence="2">The sequence shown here is derived from an EMBL/GenBank/DDBJ whole genome shotgun (WGS) entry which is preliminary data.</text>
</comment>
<dbReference type="RefSeq" id="WP_079423191.1">
    <property type="nucleotide sequence ID" value="NZ_MZGV01000014.1"/>
</dbReference>
<sequence length="111" mass="11636">MDISSISSSASGYSVGNNEISQLESQKATLEGELQQAGQNSGSSKSTIQAKISQIEAKIQQLKAKSTRSAQKISNRYETTAAATGGDSSKTTMNTKMAVDTLRGTSIDKSV</sequence>
<proteinExistence type="predicted"/>
<organism evidence="2 3">
    <name type="scientific">Clostridium oryzae</name>
    <dbReference type="NCBI Taxonomy" id="1450648"/>
    <lineage>
        <taxon>Bacteria</taxon>
        <taxon>Bacillati</taxon>
        <taxon>Bacillota</taxon>
        <taxon>Clostridia</taxon>
        <taxon>Eubacteriales</taxon>
        <taxon>Clostridiaceae</taxon>
        <taxon>Clostridium</taxon>
    </lineage>
</organism>
<evidence type="ECO:0008006" key="4">
    <source>
        <dbReference type="Google" id="ProtNLM"/>
    </source>
</evidence>
<dbReference type="Proteomes" id="UP000190080">
    <property type="component" value="Unassembled WGS sequence"/>
</dbReference>
<gene>
    <name evidence="2" type="ORF">CLORY_16580</name>
</gene>
<protein>
    <recommendedName>
        <fullName evidence="4">FlxA-like protein</fullName>
    </recommendedName>
</protein>
<dbReference type="EMBL" id="MZGV01000014">
    <property type="protein sequence ID" value="OPJ62528.1"/>
    <property type="molecule type" value="Genomic_DNA"/>
</dbReference>